<keyword evidence="3" id="KW-1185">Reference proteome</keyword>
<dbReference type="Proteomes" id="UP000249819">
    <property type="component" value="Unassembled WGS sequence"/>
</dbReference>
<dbReference type="Pfam" id="PF18990">
    <property type="entry name" value="DUF5723"/>
    <property type="match status" value="1"/>
</dbReference>
<evidence type="ECO:0000259" key="1">
    <source>
        <dbReference type="Pfam" id="PF18990"/>
    </source>
</evidence>
<dbReference type="EMBL" id="QLMA01000004">
    <property type="protein sequence ID" value="RAJ82130.1"/>
    <property type="molecule type" value="Genomic_DNA"/>
</dbReference>
<name>A0A327W173_9BACT</name>
<reference evidence="2 3" key="1">
    <citation type="submission" date="2018-06" db="EMBL/GenBank/DDBJ databases">
        <title>Genomic Encyclopedia of Archaeal and Bacterial Type Strains, Phase II (KMG-II): from individual species to whole genera.</title>
        <authorList>
            <person name="Goeker M."/>
        </authorList>
    </citation>
    <scope>NUCLEOTIDE SEQUENCE [LARGE SCALE GENOMIC DNA]</scope>
    <source>
        <strain evidence="2 3">DSM 29821</strain>
    </source>
</reference>
<sequence length="512" mass="56994">MHSRTVQSKTPVLPTFCQQMKIINRILLSTVTALACTAAATAQTFTGFHQSNYAGVYGIMYNPASAAATRYKWDLNIFGADAKAGNTYMSLTKKAIFSSAYDTLRKNQDFFLDTAARRKQNGWEMAEIMMPSLMYSIDEKQTVSFIWRIRSSSNGGNLPTPLANFFGDNFPNPNYKGNNYTIEHAAVASNIWNEFGFSYARILRNSYGGVWKGGITLKYLSGIAAGYASVDNTTFQFNSTRDGSISKGTMRYGYSENLDHWAKPTISNLKIGRNSGFGADLGLIYEYRPDNDGFGDYVGDHWNPSSDAYQFRVGVSITDIGSIGYNKAPSNTDLLLQTDHIDPKDLTYKKNQSLKQYAAQLNKAFTPVASASDFRMALPTMLHLMGDYNIDDRFFVSANADIAMNGGKHNIYKTYGMTQIQVTPRYEVEYFGAAMPIVLNHNGQADVGAGIRIGPLMLGSYSLFTNLFRRRLDHADAYVALRYIPIFKKSDANGGGIFHMRKRQTRCPANSN</sequence>
<dbReference type="InterPro" id="IPR043781">
    <property type="entry name" value="DUF5723"/>
</dbReference>
<dbReference type="AlphaFoldDB" id="A0A327W173"/>
<comment type="caution">
    <text evidence="2">The sequence shown here is derived from an EMBL/GenBank/DDBJ whole genome shotgun (WGS) entry which is preliminary data.</text>
</comment>
<evidence type="ECO:0000313" key="3">
    <source>
        <dbReference type="Proteomes" id="UP000249819"/>
    </source>
</evidence>
<feature type="domain" description="DUF5723" evidence="1">
    <location>
        <begin position="63"/>
        <end position="459"/>
    </location>
</feature>
<dbReference type="RefSeq" id="WP_146616197.1">
    <property type="nucleotide sequence ID" value="NZ_QLMA01000004.1"/>
</dbReference>
<organism evidence="2 3">
    <name type="scientific">Chitinophaga dinghuensis</name>
    <dbReference type="NCBI Taxonomy" id="1539050"/>
    <lineage>
        <taxon>Bacteria</taxon>
        <taxon>Pseudomonadati</taxon>
        <taxon>Bacteroidota</taxon>
        <taxon>Chitinophagia</taxon>
        <taxon>Chitinophagales</taxon>
        <taxon>Chitinophagaceae</taxon>
        <taxon>Chitinophaga</taxon>
    </lineage>
</organism>
<proteinExistence type="predicted"/>
<accession>A0A327W173</accession>
<evidence type="ECO:0000313" key="2">
    <source>
        <dbReference type="EMBL" id="RAJ82130.1"/>
    </source>
</evidence>
<protein>
    <recommendedName>
        <fullName evidence="1">DUF5723 domain-containing protein</fullName>
    </recommendedName>
</protein>
<gene>
    <name evidence="2" type="ORF">CLV59_104355</name>
</gene>
<dbReference type="OrthoDB" id="9805336at2"/>